<feature type="compositionally biased region" description="Basic and acidic residues" evidence="1">
    <location>
        <begin position="745"/>
        <end position="758"/>
    </location>
</feature>
<sequence length="1088" mass="121209">MANDDEIVHWFLANRISAEQLASYLSVQGSDVDVPEIDTCETGDPKDIDVQQDSVHPPTVEDPIFHSDDGEMGDDPDYSDGDATWVPAPAMAFDSHVELKLFLETYARKTACHINVQFKAFATKERSVKLFGHDGAWARGHAYCNFKEPGKKKDRTIRTTCTLRIPFTYDVKQRKYVVKDANFCLDHNHPVELPSSNGVRVTHQRPLTKEQASAILALGKYSLPFPMVVKMLADQFPDVTFGRPLLHRMLRTGKLRAFGGDPNAMNLLAKLGEHYREEGGVFEFDIDIDCRLQKIWLARPQGLQFAAMYNDVVQLDGGAKMNAYGFTFLPATVIDCLGKSYIVGAMAGPSAENKDDVVKTLKVFGLCRPGSVLIADEALAFGAAATHCGMLYHQCTKHYQAKIVTASAGLGHNAKTFVANANALVYHIFEAVAVIDDIIGKRRRLCRTFTCTVFTGAHSSNQRAEGTISRSRRGVSAYLERANLFEMFKHLEQIQTQQEDEASRVLSNLIRNNRDVSDYVESILRSNQLDSRLLSAVGELDSGEYTVGTQEHPEKHVVTLDDSVFGGIPSCTCTDFRSTLIPCSGICAVFSRLEDDVFSVCNIHRRWWLRLHPLYDSIRRNLRIPDAHPVARGATGPLCAGTRTGIPSDDKSGEPSVSFHDDDIYHKIVYPSRPNIRYRILSEAFARLALDAKLNEHLYRRAMSTFTSLQTEFQMYLSGAHRGPEPKVERSVVLPPLRRAANRGRRPDSVSRLSRLDRQQPPNARQPASGKRCPFFSSSNQPSVSRDCRREGPARDPDGIVPDECDSLGNDEYFEHDLLAEEPFDDDDDVFEVLGEAHQVAEVGYPEGVDGNAELNEGDLCRGASARLSNASEQVPTPIDQSFADSGTIATSSSSVNRVWATIQDPKSSFDQSLDAIRSLSYVDLSNRLQPKGVMANVNALDDAPFLMPRVIVEKCLSTEYSFPCVKITGIGVVTRKLVQTMQSVLGYKEDIVDRMDKPQNVAEMREAVTADLFNKPFGADIRPHVKSRHLFAHLACDEWLSDEVMNGAVDQFLGEQLEARADTPGFVQQFESIWPPLREQHPFPCQY</sequence>
<gene>
    <name evidence="2" type="ORF">PLBR_LOCUS6703</name>
</gene>
<feature type="region of interest" description="Disordered" evidence="1">
    <location>
        <begin position="737"/>
        <end position="802"/>
    </location>
</feature>
<keyword evidence="2" id="KW-0496">Mitochondrion</keyword>
<evidence type="ECO:0008006" key="4">
    <source>
        <dbReference type="Google" id="ProtNLM"/>
    </source>
</evidence>
<reference evidence="2 3" key="1">
    <citation type="submission" date="2018-03" db="EMBL/GenBank/DDBJ databases">
        <authorList>
            <person name="Fogelqvist J."/>
        </authorList>
    </citation>
    <scope>NUCLEOTIDE SEQUENCE [LARGE SCALE GENOMIC DNA]</scope>
</reference>
<dbReference type="Proteomes" id="UP000290189">
    <property type="component" value="Unassembled WGS sequence"/>
</dbReference>
<evidence type="ECO:0000256" key="1">
    <source>
        <dbReference type="SAM" id="MobiDB-lite"/>
    </source>
</evidence>
<geneLocation type="mitochondrion" evidence="2"/>
<name>A0A3P3YH30_PLABS</name>
<evidence type="ECO:0000313" key="3">
    <source>
        <dbReference type="Proteomes" id="UP000290189"/>
    </source>
</evidence>
<accession>A0A3P3YH30</accession>
<organism evidence="2 3">
    <name type="scientific">Plasmodiophora brassicae</name>
    <name type="common">Clubroot disease agent</name>
    <dbReference type="NCBI Taxonomy" id="37360"/>
    <lineage>
        <taxon>Eukaryota</taxon>
        <taxon>Sar</taxon>
        <taxon>Rhizaria</taxon>
        <taxon>Endomyxa</taxon>
        <taxon>Phytomyxea</taxon>
        <taxon>Plasmodiophorida</taxon>
        <taxon>Plasmodiophoridae</taxon>
        <taxon>Plasmodiophora</taxon>
    </lineage>
</organism>
<dbReference type="PANTHER" id="PTHR47718">
    <property type="entry name" value="OS01G0519700 PROTEIN"/>
    <property type="match status" value="1"/>
</dbReference>
<feature type="compositionally biased region" description="Acidic residues" evidence="1">
    <location>
        <begin position="70"/>
        <end position="80"/>
    </location>
</feature>
<proteinExistence type="predicted"/>
<feature type="compositionally biased region" description="Basic and acidic residues" evidence="1">
    <location>
        <begin position="786"/>
        <end position="798"/>
    </location>
</feature>
<dbReference type="EMBL" id="OVEO01000012">
    <property type="protein sequence ID" value="SPQ99488.1"/>
    <property type="molecule type" value="Genomic_DNA"/>
</dbReference>
<feature type="region of interest" description="Disordered" evidence="1">
    <location>
        <begin position="52"/>
        <end position="80"/>
    </location>
</feature>
<protein>
    <recommendedName>
        <fullName evidence="4">SWIM-type domain-containing protein</fullName>
    </recommendedName>
</protein>
<dbReference type="AlphaFoldDB" id="A0A3P3YH30"/>
<evidence type="ECO:0000313" key="2">
    <source>
        <dbReference type="EMBL" id="SPQ99488.1"/>
    </source>
</evidence>